<dbReference type="Gene3D" id="3.30.450.20">
    <property type="entry name" value="PAS domain"/>
    <property type="match status" value="1"/>
</dbReference>
<proteinExistence type="predicted"/>
<dbReference type="CDD" id="cd00082">
    <property type="entry name" value="HisKA"/>
    <property type="match status" value="1"/>
</dbReference>
<dbReference type="Pfam" id="PF00512">
    <property type="entry name" value="HisKA"/>
    <property type="match status" value="1"/>
</dbReference>
<gene>
    <name evidence="6" type="ORF">FHS59_000233</name>
</gene>
<evidence type="ECO:0000256" key="4">
    <source>
        <dbReference type="SAM" id="Phobius"/>
    </source>
</evidence>
<dbReference type="SMART" id="SM00388">
    <property type="entry name" value="HisKA"/>
    <property type="match status" value="1"/>
</dbReference>
<dbReference type="AlphaFoldDB" id="A0A841MPR1"/>
<dbReference type="GO" id="GO:0000155">
    <property type="term" value="F:phosphorelay sensor kinase activity"/>
    <property type="evidence" value="ECO:0007669"/>
    <property type="project" value="InterPro"/>
</dbReference>
<accession>A0A841MPR1</accession>
<dbReference type="PRINTS" id="PR00344">
    <property type="entry name" value="BCTRLSENSOR"/>
</dbReference>
<dbReference type="InterPro" id="IPR036097">
    <property type="entry name" value="HisK_dim/P_sf"/>
</dbReference>
<dbReference type="InterPro" id="IPR004358">
    <property type="entry name" value="Sig_transdc_His_kin-like_C"/>
</dbReference>
<dbReference type="PANTHER" id="PTHR43547">
    <property type="entry name" value="TWO-COMPONENT HISTIDINE KINASE"/>
    <property type="match status" value="1"/>
</dbReference>
<dbReference type="Proteomes" id="UP000588604">
    <property type="component" value="Unassembled WGS sequence"/>
</dbReference>
<name>A0A841MPR1_9BACT</name>
<evidence type="ECO:0000313" key="6">
    <source>
        <dbReference type="EMBL" id="MBB6324618.1"/>
    </source>
</evidence>
<dbReference type="Pfam" id="PF07494">
    <property type="entry name" value="Reg_prop"/>
    <property type="match status" value="1"/>
</dbReference>
<dbReference type="InterPro" id="IPR011110">
    <property type="entry name" value="Reg_prop"/>
</dbReference>
<dbReference type="RefSeq" id="WP_184492591.1">
    <property type="nucleotide sequence ID" value="NZ_JACIJO010000001.1"/>
</dbReference>
<dbReference type="NCBIfam" id="TIGR00229">
    <property type="entry name" value="sensory_box"/>
    <property type="match status" value="1"/>
</dbReference>
<dbReference type="Gene3D" id="3.30.565.10">
    <property type="entry name" value="Histidine kinase-like ATPase, C-terminal domain"/>
    <property type="match status" value="1"/>
</dbReference>
<evidence type="ECO:0000256" key="1">
    <source>
        <dbReference type="ARBA" id="ARBA00000085"/>
    </source>
</evidence>
<dbReference type="InterPro" id="IPR003594">
    <property type="entry name" value="HATPase_dom"/>
</dbReference>
<dbReference type="PROSITE" id="PS50109">
    <property type="entry name" value="HIS_KIN"/>
    <property type="match status" value="1"/>
</dbReference>
<dbReference type="SUPFAM" id="SSF55874">
    <property type="entry name" value="ATPase domain of HSP90 chaperone/DNA topoisomerase II/histidine kinase"/>
    <property type="match status" value="1"/>
</dbReference>
<dbReference type="InterPro" id="IPR013783">
    <property type="entry name" value="Ig-like_fold"/>
</dbReference>
<keyword evidence="7" id="KW-1185">Reference proteome</keyword>
<dbReference type="SUPFAM" id="SSF55785">
    <property type="entry name" value="PYP-like sensor domain (PAS domain)"/>
    <property type="match status" value="1"/>
</dbReference>
<dbReference type="Gene3D" id="2.130.10.10">
    <property type="entry name" value="YVTN repeat-like/Quinoprotein amine dehydrogenase"/>
    <property type="match status" value="3"/>
</dbReference>
<keyword evidence="4" id="KW-1133">Transmembrane helix</keyword>
<comment type="catalytic activity">
    <reaction evidence="1">
        <text>ATP + protein L-histidine = ADP + protein N-phospho-L-histidine.</text>
        <dbReference type="EC" id="2.7.13.3"/>
    </reaction>
</comment>
<evidence type="ECO:0000313" key="7">
    <source>
        <dbReference type="Proteomes" id="UP000588604"/>
    </source>
</evidence>
<reference evidence="6 7" key="1">
    <citation type="submission" date="2020-08" db="EMBL/GenBank/DDBJ databases">
        <title>Genomic Encyclopedia of Type Strains, Phase IV (KMG-IV): sequencing the most valuable type-strain genomes for metagenomic binning, comparative biology and taxonomic classification.</title>
        <authorList>
            <person name="Goeker M."/>
        </authorList>
    </citation>
    <scope>NUCLEOTIDE SEQUENCE [LARGE SCALE GENOMIC DNA]</scope>
    <source>
        <strain evidence="6 7">DSM 102044</strain>
    </source>
</reference>
<keyword evidence="4" id="KW-0812">Transmembrane</keyword>
<dbReference type="Pfam" id="PF02518">
    <property type="entry name" value="HATPase_c"/>
    <property type="match status" value="1"/>
</dbReference>
<dbReference type="InterPro" id="IPR036890">
    <property type="entry name" value="HATPase_C_sf"/>
</dbReference>
<dbReference type="Gene3D" id="1.10.287.130">
    <property type="match status" value="1"/>
</dbReference>
<keyword evidence="3" id="KW-0597">Phosphoprotein</keyword>
<keyword evidence="4" id="KW-0472">Membrane</keyword>
<dbReference type="Gene3D" id="2.60.40.10">
    <property type="entry name" value="Immunoglobulins"/>
    <property type="match status" value="1"/>
</dbReference>
<dbReference type="PANTHER" id="PTHR43547:SF2">
    <property type="entry name" value="HYBRID SIGNAL TRANSDUCTION HISTIDINE KINASE C"/>
    <property type="match status" value="1"/>
</dbReference>
<feature type="transmembrane region" description="Helical" evidence="4">
    <location>
        <begin position="740"/>
        <end position="760"/>
    </location>
</feature>
<dbReference type="EC" id="2.7.13.3" evidence="2"/>
<protein>
    <recommendedName>
        <fullName evidence="2">histidine kinase</fullName>
        <ecNumber evidence="2">2.7.13.3</ecNumber>
    </recommendedName>
</protein>
<evidence type="ECO:0000256" key="2">
    <source>
        <dbReference type="ARBA" id="ARBA00012438"/>
    </source>
</evidence>
<dbReference type="SMART" id="SM00387">
    <property type="entry name" value="HATPase_c"/>
    <property type="match status" value="1"/>
</dbReference>
<dbReference type="InterPro" id="IPR003661">
    <property type="entry name" value="HisK_dim/P_dom"/>
</dbReference>
<evidence type="ECO:0000259" key="5">
    <source>
        <dbReference type="PROSITE" id="PS50109"/>
    </source>
</evidence>
<evidence type="ECO:0000256" key="3">
    <source>
        <dbReference type="ARBA" id="ARBA00022553"/>
    </source>
</evidence>
<dbReference type="InterPro" id="IPR005467">
    <property type="entry name" value="His_kinase_dom"/>
</dbReference>
<dbReference type="EMBL" id="JACIJO010000001">
    <property type="protein sequence ID" value="MBB6324618.1"/>
    <property type="molecule type" value="Genomic_DNA"/>
</dbReference>
<dbReference type="InterPro" id="IPR035965">
    <property type="entry name" value="PAS-like_dom_sf"/>
</dbReference>
<feature type="domain" description="Histidine kinase" evidence="5">
    <location>
        <begin position="928"/>
        <end position="1144"/>
    </location>
</feature>
<dbReference type="InterPro" id="IPR015943">
    <property type="entry name" value="WD40/YVTN_repeat-like_dom_sf"/>
</dbReference>
<dbReference type="InterPro" id="IPR000014">
    <property type="entry name" value="PAS"/>
</dbReference>
<sequence>MRFLFTLFICFGLVSLVSAQSFKYNLQPKGVKLPVQVVLQAEQDTLGRMWFATPVGIYYSDGIETYSLPDSLVSEFNYRMSIHKDADGLIWIYNATGLPKIMKGGYGSWEFVDFEVMFNEKFSSGIKFFSIGKGSEKEFFLDTKYDFLHWKNESKPSQLIERNFDEEGDLGSVESVTGKPYLYFEKGVFTLDNGEISPVKLEGIPLPSPPFLVKRNVNDQLYYFLGREYLAVGKDPFHPEQFLDRSFSDQEYSSLDYYDLFFDGDAIFYHFNSQLLKYSRVNRFPLKVDLSSELRAYAINKALMDREGILWVATNRGLVNFHSLAFQNYGLGVSSLLGEEVSAIGSLGNGEYLFGFNNGIQKYSQLEVKTLHRDPYPEGNPENRIINFSNDGKGTVWFSSNWAGVGKYDIKRERISLIDPPEGVNISFVKVEGDSLIITGPENLYLSTISSPPSSIYSNDIRNEIEALVQSSVIYMRKAGKLSDGRLIIVKAGQNATGKPFHENRRMLISNGYDYLELAPDSILFGTESGLKLFYKNEIKPFQINGEVISRPVYAMLKDSQDRIWAGTDDGVFLIENNELHHFNEKNGLVGNELNRGALLEGTNGRILVGTMKGFSLFFSGENYSLDQAPNVMLHDLVLDSKRVKITTELRIPYSQNSFEVDYSAIGFNETKDLWVHYRLDQDEEWRIIKDPKSTVLFLSNLPFGKYQLELKASYEGDNISDVIVSPPFEILKPVYLQTWFIVLLVLFFIGLGVLINTIYQQIRKVGVLKSAFDQKSKEKQIAEVQFKNVWSSSKDGLILTLDGEKIVTANPSFAQLVNSDVATLENSNVVDLFSYEGYFTKYIKSFLKRVLKRRNTGFTYESTVPWKSGNLEMEVFSILIQENFEGKNLILSVFRDVSSKKAIEQKLRDAKEKAEQANRYKSSMLSNISHEIRTPLNGILGGTEHIMMMRKDDEELISQLDIILQSSERLLNTITSLLDIAKIEANKMHVEYSDVDINEFMATIISPLKNLANRKGLSLKLSFLKQPFYGKIDKRFMEMILNNIVSNALKYTDHGAIHMTVDKRKSNILISIEDSGVGMSEDFLKKAFKPFEQESTGNQRLYEGTGLGLSITKNLVALLNGEILLQSTKNAGTLVTIEIPLPE</sequence>
<dbReference type="SUPFAM" id="SSF47384">
    <property type="entry name" value="Homodimeric domain of signal transducing histidine kinase"/>
    <property type="match status" value="1"/>
</dbReference>
<comment type="caution">
    <text evidence="6">The sequence shown here is derived from an EMBL/GenBank/DDBJ whole genome shotgun (WGS) entry which is preliminary data.</text>
</comment>
<organism evidence="6 7">
    <name type="scientific">Algoriphagus iocasae</name>
    <dbReference type="NCBI Taxonomy" id="1836499"/>
    <lineage>
        <taxon>Bacteria</taxon>
        <taxon>Pseudomonadati</taxon>
        <taxon>Bacteroidota</taxon>
        <taxon>Cytophagia</taxon>
        <taxon>Cytophagales</taxon>
        <taxon>Cyclobacteriaceae</taxon>
        <taxon>Algoriphagus</taxon>
    </lineage>
</organism>